<evidence type="ECO:0000313" key="3">
    <source>
        <dbReference type="Proteomes" id="UP000747542"/>
    </source>
</evidence>
<protein>
    <submittedName>
        <fullName evidence="2">BRISC complex subunit Abraxas 2-like</fullName>
    </submittedName>
</protein>
<reference evidence="2" key="1">
    <citation type="journal article" date="2021" name="Sci. Adv.">
        <title>The American lobster genome reveals insights on longevity, neural, and immune adaptations.</title>
        <authorList>
            <person name="Polinski J.M."/>
            <person name="Zimin A.V."/>
            <person name="Clark K.F."/>
            <person name="Kohn A.B."/>
            <person name="Sadowski N."/>
            <person name="Timp W."/>
            <person name="Ptitsyn A."/>
            <person name="Khanna P."/>
            <person name="Romanova D.Y."/>
            <person name="Williams P."/>
            <person name="Greenwood S.J."/>
            <person name="Moroz L.L."/>
            <person name="Walt D.R."/>
            <person name="Bodnar A.G."/>
        </authorList>
    </citation>
    <scope>NUCLEOTIDE SEQUENCE</scope>
    <source>
        <strain evidence="2">GMGI-L3</strain>
    </source>
</reference>
<feature type="compositionally biased region" description="Polar residues" evidence="1">
    <location>
        <begin position="402"/>
        <end position="412"/>
    </location>
</feature>
<dbReference type="PANTHER" id="PTHR31728">
    <property type="entry name" value="ABRAXAS FAMILY MEMBER"/>
    <property type="match status" value="1"/>
</dbReference>
<dbReference type="OrthoDB" id="6358435at2759"/>
<comment type="caution">
    <text evidence="2">The sequence shown here is derived from an EMBL/GenBank/DDBJ whole genome shotgun (WGS) entry which is preliminary data.</text>
</comment>
<organism evidence="2 3">
    <name type="scientific">Homarus americanus</name>
    <name type="common">American lobster</name>
    <dbReference type="NCBI Taxonomy" id="6706"/>
    <lineage>
        <taxon>Eukaryota</taxon>
        <taxon>Metazoa</taxon>
        <taxon>Ecdysozoa</taxon>
        <taxon>Arthropoda</taxon>
        <taxon>Crustacea</taxon>
        <taxon>Multicrustacea</taxon>
        <taxon>Malacostraca</taxon>
        <taxon>Eumalacostraca</taxon>
        <taxon>Eucarida</taxon>
        <taxon>Decapoda</taxon>
        <taxon>Pleocyemata</taxon>
        <taxon>Astacidea</taxon>
        <taxon>Nephropoidea</taxon>
        <taxon>Nephropidae</taxon>
        <taxon>Homarus</taxon>
    </lineage>
</organism>
<keyword evidence="3" id="KW-1185">Reference proteome</keyword>
<dbReference type="InterPro" id="IPR023238">
    <property type="entry name" value="FAM175"/>
</dbReference>
<accession>A0A8J5MVJ6</accession>
<dbReference type="GO" id="GO:0005634">
    <property type="term" value="C:nucleus"/>
    <property type="evidence" value="ECO:0007669"/>
    <property type="project" value="TreeGrafter"/>
</dbReference>
<dbReference type="CDD" id="cd23519">
    <property type="entry name" value="Abraxas-like_domain"/>
    <property type="match status" value="1"/>
</dbReference>
<proteinExistence type="predicted"/>
<evidence type="ECO:0000256" key="1">
    <source>
        <dbReference type="SAM" id="MobiDB-lite"/>
    </source>
</evidence>
<name>A0A8J5MVJ6_HOMAM</name>
<dbReference type="PANTHER" id="PTHR31728:SF5">
    <property type="entry name" value="OS07G0540200 PROTEIN"/>
    <property type="match status" value="1"/>
</dbReference>
<dbReference type="Proteomes" id="UP000747542">
    <property type="component" value="Unassembled WGS sequence"/>
</dbReference>
<dbReference type="GO" id="GO:0070536">
    <property type="term" value="P:protein K63-linked deubiquitination"/>
    <property type="evidence" value="ECO:0007669"/>
    <property type="project" value="TreeGrafter"/>
</dbReference>
<feature type="compositionally biased region" description="Polar residues" evidence="1">
    <location>
        <begin position="430"/>
        <end position="457"/>
    </location>
</feature>
<gene>
    <name evidence="2" type="primary">abraxas2-L</name>
    <name evidence="2" type="ORF">Hamer_G019437</name>
</gene>
<dbReference type="GO" id="GO:0008017">
    <property type="term" value="F:microtubule binding"/>
    <property type="evidence" value="ECO:0007669"/>
    <property type="project" value="TreeGrafter"/>
</dbReference>
<dbReference type="AlphaFoldDB" id="A0A8J5MVJ6"/>
<dbReference type="GO" id="GO:0031593">
    <property type="term" value="F:polyubiquitin modification-dependent protein binding"/>
    <property type="evidence" value="ECO:0007669"/>
    <property type="project" value="TreeGrafter"/>
</dbReference>
<dbReference type="EMBL" id="JAHLQT010024443">
    <property type="protein sequence ID" value="KAG7165246.1"/>
    <property type="molecule type" value="Genomic_DNA"/>
</dbReference>
<feature type="compositionally biased region" description="Low complexity" evidence="1">
    <location>
        <begin position="340"/>
        <end position="358"/>
    </location>
</feature>
<feature type="region of interest" description="Disordered" evidence="1">
    <location>
        <begin position="295"/>
        <end position="480"/>
    </location>
</feature>
<feature type="compositionally biased region" description="Basic and acidic residues" evidence="1">
    <location>
        <begin position="309"/>
        <end position="319"/>
    </location>
</feature>
<evidence type="ECO:0000313" key="2">
    <source>
        <dbReference type="EMBL" id="KAG7165246.1"/>
    </source>
</evidence>
<dbReference type="GO" id="GO:0090307">
    <property type="term" value="P:mitotic spindle assembly"/>
    <property type="evidence" value="ECO:0007669"/>
    <property type="project" value="TreeGrafter"/>
</dbReference>
<sequence length="480" mass="51973">MAASGVLVSCSGAVLSSLLYEQLRSGHAQEGFLLGQVQSHISEHISDSQICNEKMETVINLSSFLPCTMIGTFYSGAGALNNEKLTNYLGSNLQRVIGWYRCRGSNCEDLYLRETMVHQQLSAVMTHTGGHFIVGIMSSHPSGDSGTFTVNHKFMMLQNKRLEGVPLQVVNIGDTSTTDYLLKPQNPALYSSNAVQTVLSKINSGEPGVLEAETLHTGLLKKLEILLPEFSSAQEDLEKVLKEVVQLRELCNAHNIKPDFTPEAFQAVEAQDLMDFDEISGSPVNILQATKGCKQVNTKSPLPRKGSGRGRDIKEEKSTSESSDPFGFVNTEMEKLQVKTRGSPSGRGSRSRTNTPSPGRILTKSKSALNTLQRTPPRRCSESAGSNDGSPVPANKRHKENSSLASASSDMKITSEEGVGKGKPKPNRAITRTASKESNSPARTTRGRSPSVTSSVGSKPGRPKVRKAWSEKSASDSQDF</sequence>
<dbReference type="Pfam" id="PF21125">
    <property type="entry name" value="MPN_2A_DUB_like"/>
    <property type="match status" value="1"/>
</dbReference>
<dbReference type="GO" id="GO:0008608">
    <property type="term" value="P:attachment of spindle microtubules to kinetochore"/>
    <property type="evidence" value="ECO:0007669"/>
    <property type="project" value="TreeGrafter"/>
</dbReference>
<feature type="compositionally biased region" description="Polar residues" evidence="1">
    <location>
        <begin position="364"/>
        <end position="374"/>
    </location>
</feature>